<feature type="binding site" evidence="6">
    <location>
        <begin position="88"/>
        <end position="93"/>
    </location>
    <ligand>
        <name>NAD(+)</name>
        <dbReference type="ChEBI" id="CHEBI:57540"/>
    </ligand>
</feature>
<keyword evidence="9" id="KW-1185">Reference proteome</keyword>
<reference evidence="8" key="1">
    <citation type="journal article" date="2023" name="Int. J. Syst. Evol. Microbiol.">
        <title>Mesoterricola silvestris gen. nov., sp. nov., Mesoterricola sediminis sp. nov., Geothrix oryzae sp. nov., Geothrix edaphica sp. nov., Geothrix rubra sp. nov., and Geothrix limicola sp. nov., six novel members of Acidobacteriota isolated from soils.</title>
        <authorList>
            <person name="Itoh H."/>
            <person name="Sugisawa Y."/>
            <person name="Mise K."/>
            <person name="Xu Z."/>
            <person name="Kuniyasu M."/>
            <person name="Ushijima N."/>
            <person name="Kawano K."/>
            <person name="Kobayashi E."/>
            <person name="Shiratori Y."/>
            <person name="Masuda Y."/>
            <person name="Senoo K."/>
        </authorList>
    </citation>
    <scope>NUCLEOTIDE SEQUENCE</scope>
    <source>
        <strain evidence="8">W786</strain>
    </source>
</reference>
<organism evidence="8 9">
    <name type="scientific">Mesoterricola sediminis</name>
    <dbReference type="NCBI Taxonomy" id="2927980"/>
    <lineage>
        <taxon>Bacteria</taxon>
        <taxon>Pseudomonadati</taxon>
        <taxon>Acidobacteriota</taxon>
        <taxon>Holophagae</taxon>
        <taxon>Holophagales</taxon>
        <taxon>Holophagaceae</taxon>
        <taxon>Mesoterricola</taxon>
    </lineage>
</organism>
<dbReference type="GO" id="GO:0003677">
    <property type="term" value="F:DNA binding"/>
    <property type="evidence" value="ECO:0007669"/>
    <property type="project" value="UniProtKB-UniRule"/>
</dbReference>
<dbReference type="InterPro" id="IPR036390">
    <property type="entry name" value="WH_DNA-bd_sf"/>
</dbReference>
<evidence type="ECO:0000256" key="3">
    <source>
        <dbReference type="ARBA" id="ARBA00023015"/>
    </source>
</evidence>
<evidence type="ECO:0000259" key="7">
    <source>
        <dbReference type="SMART" id="SM00881"/>
    </source>
</evidence>
<name>A0AA48GSK0_9BACT</name>
<feature type="domain" description="CoA-binding" evidence="7">
    <location>
        <begin position="78"/>
        <end position="178"/>
    </location>
</feature>
<keyword evidence="2 6" id="KW-0678">Repressor</keyword>
<dbReference type="PANTHER" id="PTHR35786">
    <property type="entry name" value="REDOX-SENSING TRANSCRIPTIONAL REPRESSOR REX"/>
    <property type="match status" value="1"/>
</dbReference>
<dbReference type="RefSeq" id="WP_243332387.1">
    <property type="nucleotide sequence ID" value="NZ_AP027081.1"/>
</dbReference>
<evidence type="ECO:0000256" key="1">
    <source>
        <dbReference type="ARBA" id="ARBA00022490"/>
    </source>
</evidence>
<evidence type="ECO:0000256" key="2">
    <source>
        <dbReference type="ARBA" id="ARBA00022491"/>
    </source>
</evidence>
<dbReference type="InterPro" id="IPR003781">
    <property type="entry name" value="CoA-bd"/>
</dbReference>
<dbReference type="GO" id="GO:0045892">
    <property type="term" value="P:negative regulation of DNA-templated transcription"/>
    <property type="evidence" value="ECO:0007669"/>
    <property type="project" value="InterPro"/>
</dbReference>
<evidence type="ECO:0000313" key="8">
    <source>
        <dbReference type="EMBL" id="BDU76812.1"/>
    </source>
</evidence>
<keyword evidence="1 6" id="KW-0963">Cytoplasm</keyword>
<accession>A0AA48GSK0</accession>
<dbReference type="KEGG" id="msea:METESE_17700"/>
<comment type="subunit">
    <text evidence="6">Homodimer.</text>
</comment>
<evidence type="ECO:0000256" key="4">
    <source>
        <dbReference type="ARBA" id="ARBA00023125"/>
    </source>
</evidence>
<dbReference type="InterPro" id="IPR009718">
    <property type="entry name" value="Rex_DNA-bd_C_dom"/>
</dbReference>
<dbReference type="EMBL" id="AP027081">
    <property type="protein sequence ID" value="BDU76812.1"/>
    <property type="molecule type" value="Genomic_DNA"/>
</dbReference>
<evidence type="ECO:0000256" key="6">
    <source>
        <dbReference type="HAMAP-Rule" id="MF_01131"/>
    </source>
</evidence>
<sequence>MKPISDKVIGRLARYRTLLTEQVPEGRTHLFSYEIAAAMRLADSQVRRDLMAVGTRGVPQHGYEIEALKARLDDALALDRAHGVAVVGAGDLGRALIAFLEARRTTLAIRAAFDVDPAKVNRVFSGVKCHAMADLEKVVAAEGITLAILCVPAAAAQPAADALVHAGIRGVLNFAPVALRLPVQVALEELVITTYLEKLAYFTTHPAKERRNGRHDAR</sequence>
<dbReference type="SUPFAM" id="SSF46785">
    <property type="entry name" value="Winged helix' DNA-binding domain"/>
    <property type="match status" value="1"/>
</dbReference>
<dbReference type="Pfam" id="PF06971">
    <property type="entry name" value="Put_DNA-bind_N"/>
    <property type="match status" value="1"/>
</dbReference>
<comment type="similarity">
    <text evidence="6">Belongs to the transcriptional regulatory Rex family.</text>
</comment>
<dbReference type="InterPro" id="IPR036291">
    <property type="entry name" value="NAD(P)-bd_dom_sf"/>
</dbReference>
<keyword evidence="6" id="KW-0520">NAD</keyword>
<dbReference type="Gene3D" id="1.10.10.10">
    <property type="entry name" value="Winged helix-like DNA-binding domain superfamily/Winged helix DNA-binding domain"/>
    <property type="match status" value="1"/>
</dbReference>
<comment type="function">
    <text evidence="6">Modulates transcription in response to changes in cellular NADH/NAD(+) redox state.</text>
</comment>
<keyword evidence="5 6" id="KW-0804">Transcription</keyword>
<keyword evidence="4 6" id="KW-0238">DNA-binding</keyword>
<dbReference type="NCBIfam" id="NF003995">
    <property type="entry name" value="PRK05472.2-4"/>
    <property type="match status" value="1"/>
</dbReference>
<dbReference type="GO" id="GO:0005737">
    <property type="term" value="C:cytoplasm"/>
    <property type="evidence" value="ECO:0007669"/>
    <property type="project" value="UniProtKB-SubCell"/>
</dbReference>
<dbReference type="SMART" id="SM00881">
    <property type="entry name" value="CoA_binding"/>
    <property type="match status" value="1"/>
</dbReference>
<dbReference type="Gene3D" id="3.40.50.720">
    <property type="entry name" value="NAD(P)-binding Rossmann-like Domain"/>
    <property type="match status" value="1"/>
</dbReference>
<gene>
    <name evidence="8" type="primary">rex_3</name>
    <name evidence="6" type="synonym">rex</name>
    <name evidence="8" type="ORF">METESE_17700</name>
</gene>
<keyword evidence="3 6" id="KW-0805">Transcription regulation</keyword>
<dbReference type="Proteomes" id="UP001228113">
    <property type="component" value="Chromosome"/>
</dbReference>
<dbReference type="InterPro" id="IPR022876">
    <property type="entry name" value="Tscrpt_rep_Rex"/>
</dbReference>
<dbReference type="Pfam" id="PF02629">
    <property type="entry name" value="CoA_binding"/>
    <property type="match status" value="1"/>
</dbReference>
<evidence type="ECO:0000313" key="9">
    <source>
        <dbReference type="Proteomes" id="UP001228113"/>
    </source>
</evidence>
<protein>
    <recommendedName>
        <fullName evidence="6">Redox-sensing transcriptional repressor Rex</fullName>
    </recommendedName>
</protein>
<evidence type="ECO:0000256" key="5">
    <source>
        <dbReference type="ARBA" id="ARBA00023163"/>
    </source>
</evidence>
<dbReference type="NCBIfam" id="NF003994">
    <property type="entry name" value="PRK05472.2-3"/>
    <property type="match status" value="1"/>
</dbReference>
<dbReference type="SUPFAM" id="SSF51735">
    <property type="entry name" value="NAD(P)-binding Rossmann-fold domains"/>
    <property type="match status" value="1"/>
</dbReference>
<dbReference type="HAMAP" id="MF_01131">
    <property type="entry name" value="Rex"/>
    <property type="match status" value="1"/>
</dbReference>
<proteinExistence type="inferred from homology"/>
<dbReference type="GO" id="GO:0003700">
    <property type="term" value="F:DNA-binding transcription factor activity"/>
    <property type="evidence" value="ECO:0007669"/>
    <property type="project" value="UniProtKB-UniRule"/>
</dbReference>
<dbReference type="GO" id="GO:0051775">
    <property type="term" value="P:response to redox state"/>
    <property type="evidence" value="ECO:0007669"/>
    <property type="project" value="InterPro"/>
</dbReference>
<dbReference type="NCBIfam" id="NF003996">
    <property type="entry name" value="PRK05472.2-5"/>
    <property type="match status" value="1"/>
</dbReference>
<dbReference type="AlphaFoldDB" id="A0AA48GSK0"/>
<dbReference type="InterPro" id="IPR036388">
    <property type="entry name" value="WH-like_DNA-bd_sf"/>
</dbReference>
<feature type="DNA-binding region" description="H-T-H motif" evidence="6">
    <location>
        <begin position="14"/>
        <end position="53"/>
    </location>
</feature>
<dbReference type="PANTHER" id="PTHR35786:SF1">
    <property type="entry name" value="REDOX-SENSING TRANSCRIPTIONAL REPRESSOR REX 1"/>
    <property type="match status" value="1"/>
</dbReference>
<comment type="subcellular location">
    <subcellularLocation>
        <location evidence="6">Cytoplasm</location>
    </subcellularLocation>
</comment>